<dbReference type="InterPro" id="IPR002110">
    <property type="entry name" value="Ankyrin_rpt"/>
</dbReference>
<keyword evidence="2 3" id="KW-0040">ANK repeat</keyword>
<evidence type="ECO:0000256" key="4">
    <source>
        <dbReference type="SAM" id="MobiDB-lite"/>
    </source>
</evidence>
<keyword evidence="7" id="KW-1185">Reference proteome</keyword>
<dbReference type="Gene3D" id="1.25.40.20">
    <property type="entry name" value="Ankyrin repeat-containing domain"/>
    <property type="match status" value="10"/>
</dbReference>
<dbReference type="SUPFAM" id="SSF48403">
    <property type="entry name" value="Ankyrin repeat"/>
    <property type="match status" value="4"/>
</dbReference>
<dbReference type="PROSITE" id="PS50088">
    <property type="entry name" value="ANK_REPEAT"/>
    <property type="match status" value="6"/>
</dbReference>
<dbReference type="SUPFAM" id="SSF52540">
    <property type="entry name" value="P-loop containing nucleoside triphosphate hydrolases"/>
    <property type="match status" value="1"/>
</dbReference>
<gene>
    <name evidence="6" type="ORF">B0T26DRAFT_775977</name>
</gene>
<sequence length="1900" mass="207455">MMEVDGYVVVDHPERAELLEKVSEWLAPTDYAGDGSGYGKHLAAVAPETGEWLLHRNDQFQVWRASSDQNVLWIKGAPGSGKSILAAKVVRHLVEDSAVAFGFLRRIMSTNNTVAFLVRDFIIQLLPHAPGADARVKSLLESSNSDVESVATPELWQLLAFIIRLLPRVTLVVDALDEILPGQEVELLECILGLAESSGGRVKTFITSRPLSHLESLFQDASVGSIRLVGSAIDEDVSRYVSHRLQLQAQRTLSPEDCLLIQSSLAKSLFLQARLTLDEVLKSGKTVAEALQRIPGSLNDLYQSILDQYSSGSQDTAKLQRLVLLWITHSYRPLRLLEIAHVAIFEGLFKNVTIAKSNIRSCCGPLIEIRKDETVHICHHSLAEFLQESRFFASTTEGNHREISMACVCDADAFAKLDRLLAGGGREAIAWIRLSKLDQKLETMGMDRVHFAARFGLTAYVQHLLAQGVNANNQDGNHRTAMMHAVDSGHEETVKLLIAHGVELNAVDKMGLAAVHFAVLSNHPDCLRHIAAAGATITALVSPAGAGGEDVTSPWIFSVSSKQYQLVEDEVCQLLRIQARHLRKRLTASKNMFLGCSAMQLACELGLDGILEVLISFLDPATRASIPLHWAAAGGHATVLKLLLQYPEIKESINSKNHRGNTALFVASRSGSLDAVQTLVEHGADARILNQDRRPDRDLMAKKHKNGGSHWGGLSCLHAWAGMTTLATVWARVSTVDADKSEASRQTRAVELLISYGADPRALNRHGLTALHLMKGQLEELPAIKLLVDAEANINAAQPSTGRTPLHMLFPKCGPLQNTITAIPELALVGADFNRKDNNGNTPLHLATSSLTETNSEEMVEQILGDFLKVCDPTITNGDGHTALFKARGNAFHRQFDKIARRLVESGVDLEARDNEGKTVLLEACRWRDESILGLVKLGADVRARDKVGKTCLHYLFGAQAPNSDFYAYRDFPRIVSTLTNHGAALDAVDNAGNTIFHELAANKGDQHWVSRDLPRWLKTLRDLVDSNQHGAHLRRIASIKNHVGRNPLHSAAAVPPLNSIADDQEVAWCDFFLNPKLGLDPLLPDANGETPLHLAAALSEARAWKLVEAGADISLVSNRGRLPLHEAARGGNINCMALLCQEHQRRQLAIDVKDENGDTPLHEAACSGRCESARLLLDAGADVNAVNCAGLKPAQVAASVSATGLDEKHIRNVVAHVMNHVADEAGALWQYSEEEDLMKDPPFDVTLRELETPGHQAVLRLLTGTAASTGSPTGGPSVTRTEFAYRIPGSRNQPEEVVGNKHEQQAEQEDEHAEAIRELVTAVLTRQHDRIRDLISRTGAEAARCNIFEGHETLVHIVARSGDLETLQAILSLEGDVNSFKPPLLHVAAERKQPNLSIMQYLLSLGANPHAQYKDDRKWRRLRFPSYPSNTNVMHLMSLGHNWWHSHGLRLVTQYGGDLGRSNGEGLTCAALCDEDAANRHHHKQGPYAPLCKATLLTLQQPAEHAAEDLIKLIMDGNADAVRALLESGAADPNRVYHHEDRDYSHQGHTMLLPLQACVDAWDQGVLRTEAGDPAISEIMALLLLHGADAGKLLPGTQTRVFHHAAAFNAPVQPFLDAGVDINLRDPDGATPLIAAAGWVGYMPQGGRELFALDLIGGGADVNAVDDSGQTALHKAARCESHLSNPQVMDALLRAGADAGIRDVEGHDAFYYFLRAEPGSWGMEHYHVGMLGDLWEEGAAAVDVYAETGETNAHVVMRLVAEQFERESIDPDEVKALGDMYRGMVARGADREARDGKGNTPVFELVKGLGNGELPKDPWEAWVRALLVEHVLSAVNDAGDTLLHVLARKPTGAVWSRARTPSAVLFRMLMECGVDPKRENGEGVYGYLGKEFDLNDEIT</sequence>
<dbReference type="InterPro" id="IPR036770">
    <property type="entry name" value="Ankyrin_rpt-contain_sf"/>
</dbReference>
<reference evidence="6" key="1">
    <citation type="submission" date="2023-06" db="EMBL/GenBank/DDBJ databases">
        <title>Genome-scale phylogeny and comparative genomics of the fungal order Sordariales.</title>
        <authorList>
            <consortium name="Lawrence Berkeley National Laboratory"/>
            <person name="Hensen N."/>
            <person name="Bonometti L."/>
            <person name="Westerberg I."/>
            <person name="Brannstrom I.O."/>
            <person name="Guillou S."/>
            <person name="Cros-Aarteil S."/>
            <person name="Calhoun S."/>
            <person name="Haridas S."/>
            <person name="Kuo A."/>
            <person name="Mondo S."/>
            <person name="Pangilinan J."/>
            <person name="Riley R."/>
            <person name="LaButti K."/>
            <person name="Andreopoulos B."/>
            <person name="Lipzen A."/>
            <person name="Chen C."/>
            <person name="Yanf M."/>
            <person name="Daum C."/>
            <person name="Ng V."/>
            <person name="Clum A."/>
            <person name="Steindorff A."/>
            <person name="Ohm R."/>
            <person name="Martin F."/>
            <person name="Silar P."/>
            <person name="Natvig D."/>
            <person name="Lalanne C."/>
            <person name="Gautier V."/>
            <person name="Ament-velasquez S.L."/>
            <person name="Kruys A."/>
            <person name="Hutchinson M.I."/>
            <person name="Powell A.J."/>
            <person name="Barry K."/>
            <person name="Miller A.N."/>
            <person name="Grigoriev I.V."/>
            <person name="Debuchy R."/>
            <person name="Gladieux P."/>
            <person name="Thoren M.H."/>
            <person name="Johannesson H."/>
        </authorList>
    </citation>
    <scope>NUCLEOTIDE SEQUENCE</scope>
    <source>
        <strain evidence="6">SMH2392-1A</strain>
    </source>
</reference>
<keyword evidence="1" id="KW-0677">Repeat</keyword>
<evidence type="ECO:0000313" key="7">
    <source>
        <dbReference type="Proteomes" id="UP001172101"/>
    </source>
</evidence>
<feature type="repeat" description="ANK" evidence="3">
    <location>
        <begin position="659"/>
        <end position="691"/>
    </location>
</feature>
<dbReference type="EMBL" id="JAUIRO010000004">
    <property type="protein sequence ID" value="KAK0717516.1"/>
    <property type="molecule type" value="Genomic_DNA"/>
</dbReference>
<dbReference type="PROSITE" id="PS50297">
    <property type="entry name" value="ANK_REP_REGION"/>
    <property type="match status" value="4"/>
</dbReference>
<organism evidence="6 7">
    <name type="scientific">Lasiosphaeria miniovina</name>
    <dbReference type="NCBI Taxonomy" id="1954250"/>
    <lineage>
        <taxon>Eukaryota</taxon>
        <taxon>Fungi</taxon>
        <taxon>Dikarya</taxon>
        <taxon>Ascomycota</taxon>
        <taxon>Pezizomycotina</taxon>
        <taxon>Sordariomycetes</taxon>
        <taxon>Sordariomycetidae</taxon>
        <taxon>Sordariales</taxon>
        <taxon>Lasiosphaeriaceae</taxon>
        <taxon>Lasiosphaeria</taxon>
    </lineage>
</organism>
<dbReference type="Pfam" id="PF12796">
    <property type="entry name" value="Ank_2"/>
    <property type="match status" value="5"/>
</dbReference>
<evidence type="ECO:0000256" key="1">
    <source>
        <dbReference type="ARBA" id="ARBA00022737"/>
    </source>
</evidence>
<feature type="repeat" description="ANK" evidence="3">
    <location>
        <begin position="477"/>
        <end position="509"/>
    </location>
</feature>
<feature type="repeat" description="ANK" evidence="3">
    <location>
        <begin position="1157"/>
        <end position="1189"/>
    </location>
</feature>
<dbReference type="GeneID" id="85329878"/>
<dbReference type="RefSeq" id="XP_060296309.1">
    <property type="nucleotide sequence ID" value="XM_060446608.1"/>
</dbReference>
<feature type="domain" description="Nephrocystin 3-like N-terminal" evidence="5">
    <location>
        <begin position="49"/>
        <end position="209"/>
    </location>
</feature>
<dbReference type="PANTHER" id="PTHR24198:SF165">
    <property type="entry name" value="ANKYRIN REPEAT-CONTAINING PROTEIN-RELATED"/>
    <property type="match status" value="1"/>
</dbReference>
<feature type="region of interest" description="Disordered" evidence="4">
    <location>
        <begin position="1291"/>
        <end position="1310"/>
    </location>
</feature>
<dbReference type="Gene3D" id="3.40.50.300">
    <property type="entry name" value="P-loop containing nucleotide triphosphate hydrolases"/>
    <property type="match status" value="1"/>
</dbReference>
<dbReference type="InterPro" id="IPR027417">
    <property type="entry name" value="P-loop_NTPase"/>
</dbReference>
<comment type="caution">
    <text evidence="6">The sequence shown here is derived from an EMBL/GenBank/DDBJ whole genome shotgun (WGS) entry which is preliminary data.</text>
</comment>
<dbReference type="Pfam" id="PF24883">
    <property type="entry name" value="NPHP3_N"/>
    <property type="match status" value="1"/>
</dbReference>
<protein>
    <submittedName>
        <fullName evidence="6">Ankyrin repeat-containing domain protein</fullName>
    </submittedName>
</protein>
<feature type="repeat" description="ANK" evidence="3">
    <location>
        <begin position="1088"/>
        <end position="1119"/>
    </location>
</feature>
<evidence type="ECO:0000256" key="2">
    <source>
        <dbReference type="ARBA" id="ARBA00023043"/>
    </source>
</evidence>
<proteinExistence type="predicted"/>
<dbReference type="Proteomes" id="UP001172101">
    <property type="component" value="Unassembled WGS sequence"/>
</dbReference>
<evidence type="ECO:0000256" key="3">
    <source>
        <dbReference type="PROSITE-ProRule" id="PRU00023"/>
    </source>
</evidence>
<evidence type="ECO:0000313" key="6">
    <source>
        <dbReference type="EMBL" id="KAK0717516.1"/>
    </source>
</evidence>
<dbReference type="PANTHER" id="PTHR24198">
    <property type="entry name" value="ANKYRIN REPEAT AND PROTEIN KINASE DOMAIN-CONTAINING PROTEIN"/>
    <property type="match status" value="1"/>
</dbReference>
<evidence type="ECO:0000259" key="5">
    <source>
        <dbReference type="Pfam" id="PF24883"/>
    </source>
</evidence>
<accession>A0AA40DYC5</accession>
<dbReference type="SMART" id="SM00248">
    <property type="entry name" value="ANK"/>
    <property type="match status" value="20"/>
</dbReference>
<name>A0AA40DYC5_9PEZI</name>
<feature type="repeat" description="ANK" evidence="3">
    <location>
        <begin position="444"/>
        <end position="476"/>
    </location>
</feature>
<dbReference type="InterPro" id="IPR056884">
    <property type="entry name" value="NPHP3-like_N"/>
</dbReference>
<feature type="repeat" description="ANK" evidence="3">
    <location>
        <begin position="1669"/>
        <end position="1705"/>
    </location>
</feature>